<evidence type="ECO:0000256" key="1">
    <source>
        <dbReference type="SAM" id="MobiDB-lite"/>
    </source>
</evidence>
<sequence length="157" mass="16964">MNFSTTVMAGTTAARSNAVIGYGSANDTSSTGLHVIQVALQPSSTTTLAMTTTSTTTATVSSGAHVSSALAYVLIPLATLFIIGLAVFLIIFIVRRKRIDKLRHAMMPVYSYDPEEEGGDWESELLEDDREAQRSLNVKHTSPGSPELKFHPDHLQL</sequence>
<feature type="compositionally biased region" description="Basic and acidic residues" evidence="1">
    <location>
        <begin position="148"/>
        <end position="157"/>
    </location>
</feature>
<evidence type="ECO:0000313" key="4">
    <source>
        <dbReference type="RefSeq" id="XP_013404007.1"/>
    </source>
</evidence>
<accession>A0A1S3J0N7</accession>
<dbReference type="InParanoid" id="A0A1S3J0N7"/>
<dbReference type="Proteomes" id="UP000085678">
    <property type="component" value="Unplaced"/>
</dbReference>
<feature type="compositionally biased region" description="Polar residues" evidence="1">
    <location>
        <begin position="134"/>
        <end position="144"/>
    </location>
</feature>
<dbReference type="AlphaFoldDB" id="A0A1S3J0N7"/>
<keyword evidence="2" id="KW-1133">Transmembrane helix</keyword>
<keyword evidence="2" id="KW-0812">Transmembrane</keyword>
<reference evidence="4" key="1">
    <citation type="submission" date="2025-08" db="UniProtKB">
        <authorList>
            <consortium name="RefSeq"/>
        </authorList>
    </citation>
    <scope>IDENTIFICATION</scope>
    <source>
        <tissue evidence="4">Gonads</tissue>
    </source>
</reference>
<dbReference type="GeneID" id="106169171"/>
<dbReference type="PANTHER" id="PTHR15868">
    <property type="entry name" value="SIMILAR TO RIKEN CDNA 6430571L13 GENE, SIMILAR TO G20 PROTEIN"/>
    <property type="match status" value="1"/>
</dbReference>
<feature type="region of interest" description="Disordered" evidence="1">
    <location>
        <begin position="129"/>
        <end position="157"/>
    </location>
</feature>
<protein>
    <submittedName>
        <fullName evidence="4">Uncharacterized protein C3orf18</fullName>
    </submittedName>
</protein>
<keyword evidence="2" id="KW-0472">Membrane</keyword>
<proteinExistence type="predicted"/>
<feature type="transmembrane region" description="Helical" evidence="2">
    <location>
        <begin position="69"/>
        <end position="94"/>
    </location>
</feature>
<dbReference type="InterPro" id="IPR042351">
    <property type="entry name" value="C3orf18-like"/>
</dbReference>
<dbReference type="RefSeq" id="XP_013404007.1">
    <property type="nucleotide sequence ID" value="XM_013548553.2"/>
</dbReference>
<dbReference type="OrthoDB" id="6381603at2759"/>
<keyword evidence="3" id="KW-1185">Reference proteome</keyword>
<organism evidence="3 4">
    <name type="scientific">Lingula anatina</name>
    <name type="common">Brachiopod</name>
    <name type="synonym">Lingula unguis</name>
    <dbReference type="NCBI Taxonomy" id="7574"/>
    <lineage>
        <taxon>Eukaryota</taxon>
        <taxon>Metazoa</taxon>
        <taxon>Spiralia</taxon>
        <taxon>Lophotrochozoa</taxon>
        <taxon>Brachiopoda</taxon>
        <taxon>Linguliformea</taxon>
        <taxon>Lingulata</taxon>
        <taxon>Lingulida</taxon>
        <taxon>Linguloidea</taxon>
        <taxon>Lingulidae</taxon>
        <taxon>Lingula</taxon>
    </lineage>
</organism>
<evidence type="ECO:0000313" key="3">
    <source>
        <dbReference type="Proteomes" id="UP000085678"/>
    </source>
</evidence>
<dbReference type="STRING" id="7574.A0A1S3J0N7"/>
<evidence type="ECO:0000256" key="2">
    <source>
        <dbReference type="SAM" id="Phobius"/>
    </source>
</evidence>
<dbReference type="PANTHER" id="PTHR15868:SF0">
    <property type="entry name" value="SIMILAR TO RIKEN CDNA 6430571L13 GENE_ SIMILAR TO G20 PROTEIN"/>
    <property type="match status" value="1"/>
</dbReference>
<dbReference type="KEGG" id="lak:106169171"/>
<name>A0A1S3J0N7_LINAN</name>
<gene>
    <name evidence="4" type="primary">LOC106169171</name>
</gene>